<dbReference type="PRINTS" id="PR00625">
    <property type="entry name" value="JDOMAIN"/>
</dbReference>
<dbReference type="Proteomes" id="UP000326565">
    <property type="component" value="Unassembled WGS sequence"/>
</dbReference>
<reference evidence="3 4" key="1">
    <citation type="submission" date="2019-04" db="EMBL/GenBank/DDBJ databases">
        <title>Friends and foes A comparative genomics study of 23 Aspergillus species from section Flavi.</title>
        <authorList>
            <consortium name="DOE Joint Genome Institute"/>
            <person name="Kjaerbolling I."/>
            <person name="Vesth T."/>
            <person name="Frisvad J.C."/>
            <person name="Nybo J.L."/>
            <person name="Theobald S."/>
            <person name="Kildgaard S."/>
            <person name="Isbrandt T."/>
            <person name="Kuo A."/>
            <person name="Sato A."/>
            <person name="Lyhne E.K."/>
            <person name="Kogle M.E."/>
            <person name="Wiebenga A."/>
            <person name="Kun R.S."/>
            <person name="Lubbers R.J."/>
            <person name="Makela M.R."/>
            <person name="Barry K."/>
            <person name="Chovatia M."/>
            <person name="Clum A."/>
            <person name="Daum C."/>
            <person name="Haridas S."/>
            <person name="He G."/>
            <person name="LaButti K."/>
            <person name="Lipzen A."/>
            <person name="Mondo S."/>
            <person name="Riley R."/>
            <person name="Salamov A."/>
            <person name="Simmons B.A."/>
            <person name="Magnuson J.K."/>
            <person name="Henrissat B."/>
            <person name="Mortensen U.H."/>
            <person name="Larsen T.O."/>
            <person name="Devries R.P."/>
            <person name="Grigoriev I.V."/>
            <person name="Machida M."/>
            <person name="Baker S.E."/>
            <person name="Andersen M.R."/>
        </authorList>
    </citation>
    <scope>NUCLEOTIDE SEQUENCE [LARGE SCALE GENOMIC DNA]</scope>
    <source>
        <strain evidence="3 4">CBS 151.66</strain>
    </source>
</reference>
<dbReference type="PANTHER" id="PTHR24074">
    <property type="entry name" value="CO-CHAPERONE PROTEIN DJLA"/>
    <property type="match status" value="1"/>
</dbReference>
<dbReference type="SMART" id="SM00271">
    <property type="entry name" value="DnaJ"/>
    <property type="match status" value="1"/>
</dbReference>
<name>A0A5N5X577_9EURO</name>
<proteinExistence type="predicted"/>
<sequence>MASMLHKTWTNCYEILSISPTADIKDINSAYKKLALKHHPDKTGADDAHIEFQKIQEAVEVLRDPARRKKHDDELASRRGLMEENIFTYTPFTYPDTGTPYTGWKPESPDLFSLRSMNGRYMYSFRNSVHMNPNHPDSKEEIRRCEREREYGEQLRRECEQWEMYEGEPGVSSYTYSHDPEVEEQLREERRREAMRARVERDEEMLARGEDLNDNDDYGDELEGGVYFEGKEMGGDGVRFECGGGAGEYGYEGYKEGKEAEVQEEYEGEEGYEGYEMGEEYEGYEEYEGEFERAEGYEVNEVYGIEEEHEGNDGDEIEEELAKKDSTYSITSTQQSQAEYESARQVPDSDIEDLLLMSDIEQPEGAAESITPTPNKESDTDENDIFYSISDEGQAPSSGDSTSPQEDTPTVGTPRGSPSPIDTFVPYFKAKLNHPSGRYTEEDLCGELRGLVMESFCGWVEVVRQTVPGAASTETLNCQEQCRHLGFWNKEFGSSECEVCHVWMPIFTLSCPGCGLKACVRCKFQYAK</sequence>
<protein>
    <recommendedName>
        <fullName evidence="2">J domain-containing protein</fullName>
    </recommendedName>
</protein>
<dbReference type="CDD" id="cd06257">
    <property type="entry name" value="DnaJ"/>
    <property type="match status" value="1"/>
</dbReference>
<dbReference type="InterPro" id="IPR050817">
    <property type="entry name" value="DjlA_DnaK_co-chaperone"/>
</dbReference>
<dbReference type="InterPro" id="IPR036869">
    <property type="entry name" value="J_dom_sf"/>
</dbReference>
<feature type="compositionally biased region" description="Polar residues" evidence="1">
    <location>
        <begin position="395"/>
        <end position="411"/>
    </location>
</feature>
<organism evidence="3 4">
    <name type="scientific">Aspergillus leporis</name>
    <dbReference type="NCBI Taxonomy" id="41062"/>
    <lineage>
        <taxon>Eukaryota</taxon>
        <taxon>Fungi</taxon>
        <taxon>Dikarya</taxon>
        <taxon>Ascomycota</taxon>
        <taxon>Pezizomycotina</taxon>
        <taxon>Eurotiomycetes</taxon>
        <taxon>Eurotiomycetidae</taxon>
        <taxon>Eurotiales</taxon>
        <taxon>Aspergillaceae</taxon>
        <taxon>Aspergillus</taxon>
        <taxon>Aspergillus subgen. Circumdati</taxon>
    </lineage>
</organism>
<dbReference type="InterPro" id="IPR001623">
    <property type="entry name" value="DnaJ_domain"/>
</dbReference>
<dbReference type="Pfam" id="PF00226">
    <property type="entry name" value="DnaJ"/>
    <property type="match status" value="1"/>
</dbReference>
<dbReference type="Gene3D" id="1.10.287.110">
    <property type="entry name" value="DnaJ domain"/>
    <property type="match status" value="1"/>
</dbReference>
<dbReference type="AlphaFoldDB" id="A0A5N5X577"/>
<dbReference type="OrthoDB" id="442087at2759"/>
<evidence type="ECO:0000256" key="1">
    <source>
        <dbReference type="SAM" id="MobiDB-lite"/>
    </source>
</evidence>
<dbReference type="SUPFAM" id="SSF46565">
    <property type="entry name" value="Chaperone J-domain"/>
    <property type="match status" value="1"/>
</dbReference>
<feature type="region of interest" description="Disordered" evidence="1">
    <location>
        <begin position="363"/>
        <end position="382"/>
    </location>
</feature>
<gene>
    <name evidence="3" type="ORF">BDV29DRAFT_156442</name>
</gene>
<accession>A0A5N5X577</accession>
<dbReference type="EMBL" id="ML732206">
    <property type="protein sequence ID" value="KAB8074674.1"/>
    <property type="molecule type" value="Genomic_DNA"/>
</dbReference>
<evidence type="ECO:0000313" key="3">
    <source>
        <dbReference type="EMBL" id="KAB8074674.1"/>
    </source>
</evidence>
<feature type="region of interest" description="Disordered" evidence="1">
    <location>
        <begin position="256"/>
        <end position="276"/>
    </location>
</feature>
<feature type="compositionally biased region" description="Low complexity" evidence="1">
    <location>
        <begin position="327"/>
        <end position="337"/>
    </location>
</feature>
<feature type="region of interest" description="Disordered" evidence="1">
    <location>
        <begin position="306"/>
        <end position="348"/>
    </location>
</feature>
<evidence type="ECO:0000259" key="2">
    <source>
        <dbReference type="PROSITE" id="PS50076"/>
    </source>
</evidence>
<dbReference type="PROSITE" id="PS50076">
    <property type="entry name" value="DNAJ_2"/>
    <property type="match status" value="1"/>
</dbReference>
<feature type="domain" description="J" evidence="2">
    <location>
        <begin position="11"/>
        <end position="75"/>
    </location>
</feature>
<feature type="compositionally biased region" description="Acidic residues" evidence="1">
    <location>
        <begin position="306"/>
        <end position="319"/>
    </location>
</feature>
<feature type="compositionally biased region" description="Acidic residues" evidence="1">
    <location>
        <begin position="262"/>
        <end position="276"/>
    </location>
</feature>
<evidence type="ECO:0000313" key="4">
    <source>
        <dbReference type="Proteomes" id="UP000326565"/>
    </source>
</evidence>
<feature type="region of interest" description="Disordered" evidence="1">
    <location>
        <begin position="389"/>
        <end position="420"/>
    </location>
</feature>
<keyword evidence="4" id="KW-1185">Reference proteome</keyword>